<protein>
    <submittedName>
        <fullName evidence="2">Uncharacterized protein LOC102808190</fullName>
    </submittedName>
</protein>
<dbReference type="GeneID" id="102808190"/>
<dbReference type="Proteomes" id="UP000694865">
    <property type="component" value="Unplaced"/>
</dbReference>
<dbReference type="RefSeq" id="XP_006820779.1">
    <property type="nucleotide sequence ID" value="XM_006820716.1"/>
</dbReference>
<dbReference type="PANTHER" id="PTHR33480">
    <property type="entry name" value="SET DOMAIN-CONTAINING PROTEIN-RELATED"/>
    <property type="match status" value="1"/>
</dbReference>
<keyword evidence="1" id="KW-1185">Reference proteome</keyword>
<dbReference type="PANTHER" id="PTHR33480:SF1">
    <property type="entry name" value="TYR RECOMBINASE DOMAIN-CONTAINING PROTEIN"/>
    <property type="match status" value="1"/>
</dbReference>
<sequence length="171" mass="19533">MSQLFNLKDNGQEILAVFLGHYIRVHRKFYRIPQDTLQIAKVSRILLACERGSVEKYKNKSLDDIEIDLNEVSDDEESVLIDIKTPEAPTEKTADLAVCKIEPYLILESSFRNLKNGNELSDDIVNSAVYPATQKREHELAYPKRRASGKSDAFFTQTSSIVKKKSRQMPQ</sequence>
<evidence type="ECO:0000313" key="2">
    <source>
        <dbReference type="RefSeq" id="XP_006820779.1"/>
    </source>
</evidence>
<accession>A0ABM0ML88</accession>
<gene>
    <name evidence="2" type="primary">LOC102808190</name>
</gene>
<feature type="non-terminal residue" evidence="2">
    <location>
        <position position="171"/>
    </location>
</feature>
<evidence type="ECO:0000313" key="1">
    <source>
        <dbReference type="Proteomes" id="UP000694865"/>
    </source>
</evidence>
<proteinExistence type="predicted"/>
<name>A0ABM0ML88_SACKO</name>
<organism evidence="1 2">
    <name type="scientific">Saccoglossus kowalevskii</name>
    <name type="common">Acorn worm</name>
    <dbReference type="NCBI Taxonomy" id="10224"/>
    <lineage>
        <taxon>Eukaryota</taxon>
        <taxon>Metazoa</taxon>
        <taxon>Hemichordata</taxon>
        <taxon>Enteropneusta</taxon>
        <taxon>Harrimaniidae</taxon>
        <taxon>Saccoglossus</taxon>
    </lineage>
</organism>
<reference evidence="2" key="1">
    <citation type="submission" date="2025-08" db="UniProtKB">
        <authorList>
            <consortium name="RefSeq"/>
        </authorList>
    </citation>
    <scope>IDENTIFICATION</scope>
    <source>
        <tissue evidence="2">Testes</tissue>
    </source>
</reference>